<dbReference type="EMBL" id="JTDY01008016">
    <property type="protein sequence ID" value="KOB64797.1"/>
    <property type="molecule type" value="Genomic_DNA"/>
</dbReference>
<keyword evidence="2" id="KW-1133">Transmembrane helix</keyword>
<dbReference type="AlphaFoldDB" id="A0A0L7KNE7"/>
<keyword evidence="4" id="KW-0378">Hydrolase</keyword>
<dbReference type="GO" id="GO:0008270">
    <property type="term" value="F:zinc ion binding"/>
    <property type="evidence" value="ECO:0007669"/>
    <property type="project" value="InterPro"/>
</dbReference>
<keyword evidence="5" id="KW-1185">Reference proteome</keyword>
<dbReference type="Gene3D" id="3.40.630.10">
    <property type="entry name" value="Zn peptidases"/>
    <property type="match status" value="1"/>
</dbReference>
<accession>A0A0L7KNE7</accession>
<evidence type="ECO:0000256" key="1">
    <source>
        <dbReference type="ARBA" id="ARBA00005988"/>
    </source>
</evidence>
<keyword evidence="2" id="KW-0812">Transmembrane</keyword>
<keyword evidence="4" id="KW-0645">Protease</keyword>
<evidence type="ECO:0000313" key="4">
    <source>
        <dbReference type="EMBL" id="KOB64797.1"/>
    </source>
</evidence>
<proteinExistence type="inferred from homology"/>
<keyword evidence="2" id="KW-0472">Membrane</keyword>
<keyword evidence="4" id="KW-0121">Carboxypeptidase</keyword>
<comment type="similarity">
    <text evidence="1">Belongs to the peptidase M14 family.</text>
</comment>
<dbReference type="Proteomes" id="UP000037510">
    <property type="component" value="Unassembled WGS sequence"/>
</dbReference>
<evidence type="ECO:0000313" key="5">
    <source>
        <dbReference type="Proteomes" id="UP000037510"/>
    </source>
</evidence>
<reference evidence="4 5" key="1">
    <citation type="journal article" date="2015" name="Genome Biol. Evol.">
        <title>The genome of winter moth (Operophtera brumata) provides a genomic perspective on sexual dimorphism and phenology.</title>
        <authorList>
            <person name="Derks M.F."/>
            <person name="Smit S."/>
            <person name="Salis L."/>
            <person name="Schijlen E."/>
            <person name="Bossers A."/>
            <person name="Mateman C."/>
            <person name="Pijl A.S."/>
            <person name="de Ridder D."/>
            <person name="Groenen M.A."/>
            <person name="Visser M.E."/>
            <person name="Megens H.J."/>
        </authorList>
    </citation>
    <scope>NUCLEOTIDE SEQUENCE [LARGE SCALE GENOMIC DNA]</scope>
    <source>
        <strain evidence="4">WM2013NL</strain>
        <tissue evidence="4">Head and thorax</tissue>
    </source>
</reference>
<feature type="domain" description="Peptidase M14" evidence="3">
    <location>
        <begin position="18"/>
        <end position="64"/>
    </location>
</feature>
<evidence type="ECO:0000256" key="2">
    <source>
        <dbReference type="SAM" id="Phobius"/>
    </source>
</evidence>
<dbReference type="InterPro" id="IPR000834">
    <property type="entry name" value="Peptidase_M14"/>
</dbReference>
<protein>
    <submittedName>
        <fullName evidence="4">Carboxypeptidase</fullName>
    </submittedName>
</protein>
<dbReference type="GO" id="GO:0006508">
    <property type="term" value="P:proteolysis"/>
    <property type="evidence" value="ECO:0007669"/>
    <property type="project" value="InterPro"/>
</dbReference>
<gene>
    <name evidence="4" type="ORF">OBRU01_23623</name>
</gene>
<dbReference type="GO" id="GO:0004181">
    <property type="term" value="F:metallocarboxypeptidase activity"/>
    <property type="evidence" value="ECO:0007669"/>
    <property type="project" value="InterPro"/>
</dbReference>
<organism evidence="4 5">
    <name type="scientific">Operophtera brumata</name>
    <name type="common">Winter moth</name>
    <name type="synonym">Phalaena brumata</name>
    <dbReference type="NCBI Taxonomy" id="104452"/>
    <lineage>
        <taxon>Eukaryota</taxon>
        <taxon>Metazoa</taxon>
        <taxon>Ecdysozoa</taxon>
        <taxon>Arthropoda</taxon>
        <taxon>Hexapoda</taxon>
        <taxon>Insecta</taxon>
        <taxon>Pterygota</taxon>
        <taxon>Neoptera</taxon>
        <taxon>Endopterygota</taxon>
        <taxon>Lepidoptera</taxon>
        <taxon>Glossata</taxon>
        <taxon>Ditrysia</taxon>
        <taxon>Geometroidea</taxon>
        <taxon>Geometridae</taxon>
        <taxon>Larentiinae</taxon>
        <taxon>Operophtera</taxon>
    </lineage>
</organism>
<name>A0A0L7KNE7_OPEBR</name>
<dbReference type="Pfam" id="PF00246">
    <property type="entry name" value="Peptidase_M14"/>
    <property type="match status" value="1"/>
</dbReference>
<sequence>MVFRSPFEYLTRMFLADEVSGSSFDWVKGVAEVPITFLFELRDLGVNGFLLPTEQIIPNNEEIMACLVEMDRTTRQLRYYSSSSSVYASVMSLVLSVGFLVLLR</sequence>
<dbReference type="SUPFAM" id="SSF53187">
    <property type="entry name" value="Zn-dependent exopeptidases"/>
    <property type="match status" value="1"/>
</dbReference>
<comment type="caution">
    <text evidence="4">The sequence shown here is derived from an EMBL/GenBank/DDBJ whole genome shotgun (WGS) entry which is preliminary data.</text>
</comment>
<feature type="transmembrane region" description="Helical" evidence="2">
    <location>
        <begin position="85"/>
        <end position="103"/>
    </location>
</feature>
<evidence type="ECO:0000259" key="3">
    <source>
        <dbReference type="Pfam" id="PF00246"/>
    </source>
</evidence>